<dbReference type="InterPro" id="IPR007696">
    <property type="entry name" value="DNA_mismatch_repair_MutS_core"/>
</dbReference>
<accession>A0A7J5GSY2</accession>
<dbReference type="InterPro" id="IPR007861">
    <property type="entry name" value="DNA_mismatch_repair_MutS_clamp"/>
</dbReference>
<dbReference type="AlphaFoldDB" id="A0A7J5GSY2"/>
<keyword evidence="7 9" id="KW-0234">DNA repair</keyword>
<proteinExistence type="inferred from homology"/>
<dbReference type="Pfam" id="PF00488">
    <property type="entry name" value="MutS_V"/>
    <property type="match status" value="1"/>
</dbReference>
<dbReference type="SMART" id="SM00534">
    <property type="entry name" value="MUTSac"/>
    <property type="match status" value="1"/>
</dbReference>
<dbReference type="EMBL" id="WCTY01000044">
    <property type="protein sequence ID" value="KAB4180322.1"/>
    <property type="molecule type" value="Genomic_DNA"/>
</dbReference>
<reference evidence="12 13" key="1">
    <citation type="journal article" date="2019" name="Nat. Med.">
        <title>A library of human gut bacterial isolates paired with longitudinal multiomics data enables mechanistic microbiome research.</title>
        <authorList>
            <person name="Poyet M."/>
            <person name="Groussin M."/>
            <person name="Gibbons S.M."/>
            <person name="Avila-Pacheco J."/>
            <person name="Jiang X."/>
            <person name="Kearney S.M."/>
            <person name="Perrotta A.R."/>
            <person name="Berdy B."/>
            <person name="Zhao S."/>
            <person name="Lieberman T.D."/>
            <person name="Swanson P.K."/>
            <person name="Smith M."/>
            <person name="Roesemann S."/>
            <person name="Alexander J.E."/>
            <person name="Rich S.A."/>
            <person name="Livny J."/>
            <person name="Vlamakis H."/>
            <person name="Clish C."/>
            <person name="Bullock K."/>
            <person name="Deik A."/>
            <person name="Scott J."/>
            <person name="Pierce K.A."/>
            <person name="Xavier R.J."/>
            <person name="Alm E.J."/>
        </authorList>
    </citation>
    <scope>NUCLEOTIDE SEQUENCE [LARGE SCALE GENOMIC DNA]</scope>
    <source>
        <strain evidence="12 13">BIOML-A19</strain>
    </source>
</reference>
<evidence type="ECO:0000256" key="5">
    <source>
        <dbReference type="ARBA" id="ARBA00022840"/>
    </source>
</evidence>
<evidence type="ECO:0000259" key="11">
    <source>
        <dbReference type="PROSITE" id="PS00486"/>
    </source>
</evidence>
<dbReference type="GO" id="GO:0005524">
    <property type="term" value="F:ATP binding"/>
    <property type="evidence" value="ECO:0007669"/>
    <property type="project" value="UniProtKB-UniRule"/>
</dbReference>
<dbReference type="Gene3D" id="1.10.1420.10">
    <property type="match status" value="2"/>
</dbReference>
<dbReference type="NCBIfam" id="NF003810">
    <property type="entry name" value="PRK05399.1"/>
    <property type="match status" value="1"/>
</dbReference>
<sequence length="871" mass="98037">MHEDIVLTPMMKQFLDLKAKHPDAVMLFRCGDFYETYSTDAVVASEILGITLTKRANGKGKTIEMAGFPHHALDTYLPKLIRAGKRVAICDQLEDPKLTKKLVKRGITELVTPGVSINDNVLNYRENNFLAAVHFGKGACGVAFLDISTGEFLTAEGPFDYVDKLLNNFAPKEVLFERGKRLMFEGNFGSKFFTFELDDWVFTETSAREKLLKHFEVKNLKGFGVEHLKNGIIASGAILQYLIMTQHTQIGHVTSLARIEEDKYVRLDKFTVRSLELMGSMNDGGSSLLNVIDKTISPMGARLLKRWLVFPLKDVQPINERLNVVEYFFRQPDFKELIEEQLHLIGDLERIISKVAVGRVSPREVVALKVALQAIEPIKAACMDADNASLNHIGEQLNICQSIRDRIDREIDNDPPLLINKGGVIKSGVSAELDELRQIAYSGKDYLLQIQQRESELTEIPSLKIGYNNVFGYYIEVRNTHKDKVPAEWIRKQTLANAERYITQELKEYEEKILGAEDKILVLETQLYAELVQSLSEFIPAIQINANQIARLDCLLSFATAARENNYIRPVIADDDVLEIRQGRHPVIEKQLPIGEKYIANDVMLDSQTQQIIIITGPNMAGKSALLRQTALITLLAQIGSFVPAESAHIGLVDKIFTRVGASDNISVGESTFMVEMNEAADILNNLSPRSLVLFDELGRGTSTYDGISIAWAIVEHIHEHPKAKARTLFATHYHELNEMEKSFKRIKNYNVSVKEIDNKVIFLRKLERGGSEHSFGIHVAKMAGMPKSIVKRANDILRQLETDNRQQGISNKPMAEVGETRGGMQLSFFQLDDPVLCQIRDEILNLDVNNLTPLEALNKLNDIKRIVKGK</sequence>
<dbReference type="InterPro" id="IPR007860">
    <property type="entry name" value="DNA_mmatch_repair_MutS_con_dom"/>
</dbReference>
<comment type="similarity">
    <text evidence="1 9 10">Belongs to the DNA mismatch repair MutS family.</text>
</comment>
<keyword evidence="3 9" id="KW-0547">Nucleotide-binding</keyword>
<dbReference type="InterPro" id="IPR036187">
    <property type="entry name" value="DNA_mismatch_repair_MutS_sf"/>
</dbReference>
<dbReference type="GO" id="GO:0030983">
    <property type="term" value="F:mismatched DNA binding"/>
    <property type="evidence" value="ECO:0007669"/>
    <property type="project" value="InterPro"/>
</dbReference>
<dbReference type="Pfam" id="PF05192">
    <property type="entry name" value="MutS_III"/>
    <property type="match status" value="1"/>
</dbReference>
<protein>
    <recommendedName>
        <fullName evidence="2 9">DNA mismatch repair protein MutS</fullName>
    </recommendedName>
</protein>
<dbReference type="InterPro" id="IPR005748">
    <property type="entry name" value="DNA_mismatch_repair_MutS"/>
</dbReference>
<dbReference type="PANTHER" id="PTHR11361:SF34">
    <property type="entry name" value="DNA MISMATCH REPAIR PROTEIN MSH1, MITOCHONDRIAL"/>
    <property type="match status" value="1"/>
</dbReference>
<evidence type="ECO:0000256" key="7">
    <source>
        <dbReference type="ARBA" id="ARBA00023204"/>
    </source>
</evidence>
<dbReference type="InterPro" id="IPR000432">
    <property type="entry name" value="DNA_mismatch_repair_MutS_C"/>
</dbReference>
<dbReference type="GO" id="GO:0140664">
    <property type="term" value="F:ATP-dependent DNA damage sensor activity"/>
    <property type="evidence" value="ECO:0007669"/>
    <property type="project" value="InterPro"/>
</dbReference>
<evidence type="ECO:0000256" key="3">
    <source>
        <dbReference type="ARBA" id="ARBA00022741"/>
    </source>
</evidence>
<keyword evidence="4 9" id="KW-0227">DNA damage</keyword>
<dbReference type="NCBIfam" id="TIGR01070">
    <property type="entry name" value="mutS1"/>
    <property type="match status" value="1"/>
</dbReference>
<dbReference type="GO" id="GO:0005829">
    <property type="term" value="C:cytosol"/>
    <property type="evidence" value="ECO:0007669"/>
    <property type="project" value="TreeGrafter"/>
</dbReference>
<comment type="function">
    <text evidence="8 9">This protein is involved in the repair of mismatches in DNA. It is possible that it carries out the mismatch recognition step. This protein has a weak ATPase activity.</text>
</comment>
<dbReference type="InterPro" id="IPR017261">
    <property type="entry name" value="DNA_mismatch_repair_MutS/MSH"/>
</dbReference>
<dbReference type="InterPro" id="IPR045076">
    <property type="entry name" value="MutS"/>
</dbReference>
<evidence type="ECO:0000256" key="9">
    <source>
        <dbReference type="HAMAP-Rule" id="MF_00096"/>
    </source>
</evidence>
<name>A0A7J5GSY2_BACUN</name>
<evidence type="ECO:0000313" key="13">
    <source>
        <dbReference type="Proteomes" id="UP000487221"/>
    </source>
</evidence>
<dbReference type="HAMAP" id="MF_00096">
    <property type="entry name" value="MutS"/>
    <property type="match status" value="1"/>
</dbReference>
<evidence type="ECO:0000256" key="10">
    <source>
        <dbReference type="RuleBase" id="RU003756"/>
    </source>
</evidence>
<feature type="binding site" evidence="9">
    <location>
        <begin position="617"/>
        <end position="624"/>
    </location>
    <ligand>
        <name>ATP</name>
        <dbReference type="ChEBI" id="CHEBI:30616"/>
    </ligand>
</feature>
<dbReference type="SMART" id="SM00533">
    <property type="entry name" value="MUTSd"/>
    <property type="match status" value="1"/>
</dbReference>
<evidence type="ECO:0000256" key="8">
    <source>
        <dbReference type="ARBA" id="ARBA00024647"/>
    </source>
</evidence>
<evidence type="ECO:0000256" key="1">
    <source>
        <dbReference type="ARBA" id="ARBA00006271"/>
    </source>
</evidence>
<dbReference type="SUPFAM" id="SSF53150">
    <property type="entry name" value="DNA repair protein MutS, domain II"/>
    <property type="match status" value="1"/>
</dbReference>
<evidence type="ECO:0000256" key="2">
    <source>
        <dbReference type="ARBA" id="ARBA00021982"/>
    </source>
</evidence>
<comment type="caution">
    <text evidence="12">The sequence shown here is derived from an EMBL/GenBank/DDBJ whole genome shotgun (WGS) entry which is preliminary data.</text>
</comment>
<dbReference type="Gene3D" id="3.40.1170.10">
    <property type="entry name" value="DNA repair protein MutS, domain I"/>
    <property type="match status" value="1"/>
</dbReference>
<dbReference type="RefSeq" id="WP_138298947.1">
    <property type="nucleotide sequence ID" value="NZ_JADMZQ010000032.1"/>
</dbReference>
<dbReference type="Pfam" id="PF01624">
    <property type="entry name" value="MutS_I"/>
    <property type="match status" value="1"/>
</dbReference>
<dbReference type="InterPro" id="IPR007695">
    <property type="entry name" value="DNA_mismatch_repair_MutS-lik_N"/>
</dbReference>
<dbReference type="Pfam" id="PF05188">
    <property type="entry name" value="MutS_II"/>
    <property type="match status" value="1"/>
</dbReference>
<dbReference type="PIRSF" id="PIRSF037677">
    <property type="entry name" value="DNA_mis_repair_Msh6"/>
    <property type="match status" value="1"/>
</dbReference>
<evidence type="ECO:0000256" key="6">
    <source>
        <dbReference type="ARBA" id="ARBA00023125"/>
    </source>
</evidence>
<dbReference type="SUPFAM" id="SSF52540">
    <property type="entry name" value="P-loop containing nucleoside triphosphate hydrolases"/>
    <property type="match status" value="1"/>
</dbReference>
<dbReference type="FunFam" id="1.10.1420.10:FF:000002">
    <property type="entry name" value="DNA mismatch repair protein MutS"/>
    <property type="match status" value="1"/>
</dbReference>
<dbReference type="InterPro" id="IPR036678">
    <property type="entry name" value="MutS_con_dom_sf"/>
</dbReference>
<gene>
    <name evidence="9 12" type="primary">mutS</name>
    <name evidence="12" type="ORF">GAQ44_20140</name>
</gene>
<feature type="domain" description="DNA mismatch repair proteins mutS family" evidence="11">
    <location>
        <begin position="691"/>
        <end position="707"/>
    </location>
</feature>
<organism evidence="12 13">
    <name type="scientific">Bacteroides uniformis</name>
    <dbReference type="NCBI Taxonomy" id="820"/>
    <lineage>
        <taxon>Bacteria</taxon>
        <taxon>Pseudomonadati</taxon>
        <taxon>Bacteroidota</taxon>
        <taxon>Bacteroidia</taxon>
        <taxon>Bacteroidales</taxon>
        <taxon>Bacteroidaceae</taxon>
        <taxon>Bacteroides</taxon>
    </lineage>
</organism>
<dbReference type="CDD" id="cd03284">
    <property type="entry name" value="ABC_MutS1"/>
    <property type="match status" value="1"/>
</dbReference>
<dbReference type="SUPFAM" id="SSF48334">
    <property type="entry name" value="DNA repair protein MutS, domain III"/>
    <property type="match status" value="1"/>
</dbReference>
<dbReference type="FunFam" id="3.40.1170.10:FF:000001">
    <property type="entry name" value="DNA mismatch repair protein MutS"/>
    <property type="match status" value="1"/>
</dbReference>
<dbReference type="GO" id="GO:0003684">
    <property type="term" value="F:damaged DNA binding"/>
    <property type="evidence" value="ECO:0007669"/>
    <property type="project" value="UniProtKB-UniRule"/>
</dbReference>
<dbReference type="InterPro" id="IPR027417">
    <property type="entry name" value="P-loop_NTPase"/>
</dbReference>
<dbReference type="PROSITE" id="PS00486">
    <property type="entry name" value="DNA_MISMATCH_REPAIR_2"/>
    <property type="match status" value="1"/>
</dbReference>
<dbReference type="SUPFAM" id="SSF55271">
    <property type="entry name" value="DNA repair protein MutS, domain I"/>
    <property type="match status" value="1"/>
</dbReference>
<dbReference type="Gene3D" id="3.40.50.300">
    <property type="entry name" value="P-loop containing nucleotide triphosphate hydrolases"/>
    <property type="match status" value="1"/>
</dbReference>
<dbReference type="PANTHER" id="PTHR11361">
    <property type="entry name" value="DNA MISMATCH REPAIR PROTEIN MUTS FAMILY MEMBER"/>
    <property type="match status" value="1"/>
</dbReference>
<evidence type="ECO:0000313" key="12">
    <source>
        <dbReference type="EMBL" id="KAB4180322.1"/>
    </source>
</evidence>
<keyword evidence="6 9" id="KW-0238">DNA-binding</keyword>
<dbReference type="Proteomes" id="UP000487221">
    <property type="component" value="Unassembled WGS sequence"/>
</dbReference>
<dbReference type="InterPro" id="IPR016151">
    <property type="entry name" value="DNA_mismatch_repair_MutS_N"/>
</dbReference>
<evidence type="ECO:0000256" key="4">
    <source>
        <dbReference type="ARBA" id="ARBA00022763"/>
    </source>
</evidence>
<keyword evidence="5 9" id="KW-0067">ATP-binding</keyword>
<dbReference type="Pfam" id="PF05190">
    <property type="entry name" value="MutS_IV"/>
    <property type="match status" value="1"/>
</dbReference>
<dbReference type="GO" id="GO:0006298">
    <property type="term" value="P:mismatch repair"/>
    <property type="evidence" value="ECO:0007669"/>
    <property type="project" value="UniProtKB-UniRule"/>
</dbReference>
<dbReference type="Gene3D" id="3.30.420.110">
    <property type="entry name" value="MutS, connector domain"/>
    <property type="match status" value="1"/>
</dbReference>